<reference evidence="15 16" key="1">
    <citation type="submission" date="2013-04" db="EMBL/GenBank/DDBJ databases">
        <title>Complete genome sequence of Corynebacterium humireducens DSM 45392(T), isolated from a wastewater-fed microbial fuel cell.</title>
        <authorList>
            <person name="Ruckert C."/>
            <person name="Albersmeier A."/>
            <person name="Kalinowski J."/>
        </authorList>
    </citation>
    <scope>NUCLEOTIDE SEQUENCE [LARGE SCALE GENOMIC DNA]</scope>
    <source>
        <strain evidence="16">MFC-5</strain>
    </source>
</reference>
<dbReference type="InterPro" id="IPR006001">
    <property type="entry name" value="Therm_gnt_kin"/>
</dbReference>
<evidence type="ECO:0000256" key="5">
    <source>
        <dbReference type="ARBA" id="ARBA00022679"/>
    </source>
</evidence>
<dbReference type="Gene3D" id="3.40.50.850">
    <property type="entry name" value="Isochorismatase-like"/>
    <property type="match status" value="1"/>
</dbReference>
<keyword evidence="5 13" id="KW-0808">Transferase</keyword>
<dbReference type="CDD" id="cd02021">
    <property type="entry name" value="GntK"/>
    <property type="match status" value="1"/>
</dbReference>
<accession>A0A0B5DCQ7</accession>
<evidence type="ECO:0000256" key="6">
    <source>
        <dbReference type="ARBA" id="ARBA00022723"/>
    </source>
</evidence>
<dbReference type="CDD" id="cd01011">
    <property type="entry name" value="nicotinamidase"/>
    <property type="match status" value="1"/>
</dbReference>
<sequence>MGVSGAGKSTVGELLAARLGVPYRDGDDLHLPGSITKMSAGVPLLDADRLPWLHRVGGWLAARPDGGVIACSALRRSYRDLIREACPDAVFVHVHGPRELLASRVRGREGHFMPSSLLDSQLALLEPLAPDEAGTEFDAAHSPTVLVERIYAGLMSTPKTALVIVDVQNDFCPGGSLATDRGDEVARLIGEYQDSHGDRYAHVVATQDWHIDPGAHFSDNPDYVDSWPVHCVADSEGAAMHRDVRTDAIEAYFRKGAYTAAYSGFEGDADGVSMRDWLRERGVEKLDIVGIATDHCVRATALDALEADFEVRVLTDMCSPVDEARGEAALQELVKAGAQLS</sequence>
<evidence type="ECO:0000259" key="14">
    <source>
        <dbReference type="Pfam" id="PF00857"/>
    </source>
</evidence>
<keyword evidence="9" id="KW-0378">Hydrolase</keyword>
<dbReference type="InterPro" id="IPR036380">
    <property type="entry name" value="Isochorismatase-like_sf"/>
</dbReference>
<dbReference type="InterPro" id="IPR052347">
    <property type="entry name" value="Isochorismatase_Nicotinamidase"/>
</dbReference>
<dbReference type="PANTHER" id="PTHR11080:SF2">
    <property type="entry name" value="LD05707P"/>
    <property type="match status" value="1"/>
</dbReference>
<dbReference type="NCBIfam" id="TIGR01313">
    <property type="entry name" value="therm_gnt_kin"/>
    <property type="match status" value="1"/>
</dbReference>
<dbReference type="GO" id="GO:0005975">
    <property type="term" value="P:carbohydrate metabolic process"/>
    <property type="evidence" value="ECO:0007669"/>
    <property type="project" value="InterPro"/>
</dbReference>
<comment type="similarity">
    <text evidence="3 13">Belongs to the gluconokinase GntK/GntV family.</text>
</comment>
<dbReference type="GO" id="GO:0046872">
    <property type="term" value="F:metal ion binding"/>
    <property type="evidence" value="ECO:0007669"/>
    <property type="project" value="UniProtKB-KW"/>
</dbReference>
<dbReference type="EC" id="2.7.1.12" evidence="13"/>
<comment type="similarity">
    <text evidence="2">Belongs to the isochorismatase family.</text>
</comment>
<evidence type="ECO:0000256" key="13">
    <source>
        <dbReference type="RuleBase" id="RU363066"/>
    </source>
</evidence>
<comment type="catalytic activity">
    <reaction evidence="12 13">
        <text>D-gluconate + ATP = 6-phospho-D-gluconate + ADP + H(+)</text>
        <dbReference type="Rhea" id="RHEA:19433"/>
        <dbReference type="ChEBI" id="CHEBI:15378"/>
        <dbReference type="ChEBI" id="CHEBI:18391"/>
        <dbReference type="ChEBI" id="CHEBI:30616"/>
        <dbReference type="ChEBI" id="CHEBI:58759"/>
        <dbReference type="ChEBI" id="CHEBI:456216"/>
        <dbReference type="EC" id="2.7.1.12"/>
    </reaction>
</comment>
<proteinExistence type="inferred from homology"/>
<organism evidence="15 16">
    <name type="scientific">Corynebacterium humireducens NBRC 106098 = DSM 45392</name>
    <dbReference type="NCBI Taxonomy" id="1223515"/>
    <lineage>
        <taxon>Bacteria</taxon>
        <taxon>Bacillati</taxon>
        <taxon>Actinomycetota</taxon>
        <taxon>Actinomycetes</taxon>
        <taxon>Mycobacteriales</taxon>
        <taxon>Corynebacteriaceae</taxon>
        <taxon>Corynebacterium</taxon>
    </lineage>
</organism>
<evidence type="ECO:0000256" key="2">
    <source>
        <dbReference type="ARBA" id="ARBA00006336"/>
    </source>
</evidence>
<dbReference type="PANTHER" id="PTHR11080">
    <property type="entry name" value="PYRAZINAMIDASE/NICOTINAMIDASE"/>
    <property type="match status" value="1"/>
</dbReference>
<gene>
    <name evidence="15" type="ORF">B842_10445</name>
</gene>
<dbReference type="Proteomes" id="UP000031524">
    <property type="component" value="Chromosome"/>
</dbReference>
<evidence type="ECO:0000256" key="9">
    <source>
        <dbReference type="ARBA" id="ARBA00022801"/>
    </source>
</evidence>
<keyword evidence="8 13" id="KW-0418">Kinase</keyword>
<protein>
    <recommendedName>
        <fullName evidence="13">Gluconokinase</fullName>
        <ecNumber evidence="13">2.7.1.12</ecNumber>
    </recommendedName>
</protein>
<dbReference type="InterPro" id="IPR031322">
    <property type="entry name" value="Shikimate/glucono_kinase"/>
</dbReference>
<dbReference type="HOGENOM" id="CLU_813085_0_0_11"/>
<dbReference type="GO" id="GO:0016787">
    <property type="term" value="F:hydrolase activity"/>
    <property type="evidence" value="ECO:0007669"/>
    <property type="project" value="UniProtKB-KW"/>
</dbReference>
<name>A0A0B5DCQ7_9CORY</name>
<evidence type="ECO:0000256" key="11">
    <source>
        <dbReference type="ARBA" id="ARBA00037900"/>
    </source>
</evidence>
<keyword evidence="10 13" id="KW-0067">ATP-binding</keyword>
<evidence type="ECO:0000256" key="7">
    <source>
        <dbReference type="ARBA" id="ARBA00022741"/>
    </source>
</evidence>
<dbReference type="GO" id="GO:0005524">
    <property type="term" value="F:ATP binding"/>
    <property type="evidence" value="ECO:0007669"/>
    <property type="project" value="UniProtKB-KW"/>
</dbReference>
<keyword evidence="4" id="KW-0662">Pyridine nucleotide biosynthesis</keyword>
<evidence type="ECO:0000256" key="12">
    <source>
        <dbReference type="ARBA" id="ARBA00048090"/>
    </source>
</evidence>
<dbReference type="InterPro" id="IPR000868">
    <property type="entry name" value="Isochorismatase-like_dom"/>
</dbReference>
<feature type="domain" description="Isochorismatase-like" evidence="14">
    <location>
        <begin position="160"/>
        <end position="340"/>
    </location>
</feature>
<dbReference type="AlphaFoldDB" id="A0A0B5DCQ7"/>
<dbReference type="Pfam" id="PF00857">
    <property type="entry name" value="Isochorismatase"/>
    <property type="match status" value="1"/>
</dbReference>
<dbReference type="SUPFAM" id="SSF52499">
    <property type="entry name" value="Isochorismatase-like hydrolases"/>
    <property type="match status" value="1"/>
</dbReference>
<comment type="pathway">
    <text evidence="11">Cofactor biosynthesis; nicotinate biosynthesis; nicotinate from nicotinamide: step 1/1.</text>
</comment>
<evidence type="ECO:0000256" key="10">
    <source>
        <dbReference type="ARBA" id="ARBA00022840"/>
    </source>
</evidence>
<dbReference type="KEGG" id="chm:B842_10445"/>
<dbReference type="Pfam" id="PF01202">
    <property type="entry name" value="SKI"/>
    <property type="match status" value="1"/>
</dbReference>
<evidence type="ECO:0000256" key="1">
    <source>
        <dbReference type="ARBA" id="ARBA00004761"/>
    </source>
</evidence>
<keyword evidence="7 13" id="KW-0547">Nucleotide-binding</keyword>
<dbReference type="SUPFAM" id="SSF52540">
    <property type="entry name" value="P-loop containing nucleoside triphosphate hydrolases"/>
    <property type="match status" value="1"/>
</dbReference>
<evidence type="ECO:0000313" key="16">
    <source>
        <dbReference type="Proteomes" id="UP000031524"/>
    </source>
</evidence>
<evidence type="ECO:0000256" key="4">
    <source>
        <dbReference type="ARBA" id="ARBA00022642"/>
    </source>
</evidence>
<evidence type="ECO:0000256" key="3">
    <source>
        <dbReference type="ARBA" id="ARBA00008420"/>
    </source>
</evidence>
<dbReference type="EMBL" id="CP005286">
    <property type="protein sequence ID" value="AJE33938.1"/>
    <property type="molecule type" value="Genomic_DNA"/>
</dbReference>
<dbReference type="InterPro" id="IPR027417">
    <property type="entry name" value="P-loop_NTPase"/>
</dbReference>
<dbReference type="Gene3D" id="3.40.50.300">
    <property type="entry name" value="P-loop containing nucleotide triphosphate hydrolases"/>
    <property type="match status" value="1"/>
</dbReference>
<evidence type="ECO:0000256" key="8">
    <source>
        <dbReference type="ARBA" id="ARBA00022777"/>
    </source>
</evidence>
<dbReference type="GO" id="GO:0019363">
    <property type="term" value="P:pyridine nucleotide biosynthetic process"/>
    <property type="evidence" value="ECO:0007669"/>
    <property type="project" value="UniProtKB-KW"/>
</dbReference>
<dbReference type="STRING" id="1223515.B842_10445"/>
<keyword evidence="6" id="KW-0479">Metal-binding</keyword>
<evidence type="ECO:0000313" key="15">
    <source>
        <dbReference type="EMBL" id="AJE33938.1"/>
    </source>
</evidence>
<dbReference type="GO" id="GO:0046316">
    <property type="term" value="F:gluconokinase activity"/>
    <property type="evidence" value="ECO:0007669"/>
    <property type="project" value="UniProtKB-EC"/>
</dbReference>
<keyword evidence="16" id="KW-1185">Reference proteome</keyword>
<comment type="pathway">
    <text evidence="1">Carbohydrate acid metabolism.</text>
</comment>